<name>A0ABX8C3F4_9ACTN</name>
<evidence type="ECO:0000313" key="3">
    <source>
        <dbReference type="Proteomes" id="UP000678016"/>
    </source>
</evidence>
<dbReference type="EMBL" id="CP074132">
    <property type="protein sequence ID" value="QUX28922.1"/>
    <property type="molecule type" value="Genomic_DNA"/>
</dbReference>
<keyword evidence="3" id="KW-1185">Reference proteome</keyword>
<accession>A0ABX8C3F4</accession>
<feature type="region of interest" description="Disordered" evidence="1">
    <location>
        <begin position="42"/>
        <end position="124"/>
    </location>
</feature>
<dbReference type="Proteomes" id="UP000678016">
    <property type="component" value="Chromosome"/>
</dbReference>
<gene>
    <name evidence="2" type="ORF">KGD83_27665</name>
</gene>
<evidence type="ECO:0000256" key="1">
    <source>
        <dbReference type="SAM" id="MobiDB-lite"/>
    </source>
</evidence>
<feature type="compositionally biased region" description="Low complexity" evidence="1">
    <location>
        <begin position="52"/>
        <end position="67"/>
    </location>
</feature>
<dbReference type="RefSeq" id="WP_212641830.1">
    <property type="nucleotide sequence ID" value="NZ_CP074132.1"/>
</dbReference>
<sequence length="151" mass="16228">MNHSLDLHDHLHDHVALDEIELYAEVLIAVADADRPLSPEEIDRVLGLSGTPAAPAEAARPGGPLPRDGSGPADGTAHVRDPAPEQPPRAAGPVPGHVVRPRDEDPGTRRSWSTDPLPAEYRLPPTVLPAPRDVPEPHILWSPLPLAPWHV</sequence>
<reference evidence="3" key="1">
    <citation type="submission" date="2021-05" db="EMBL/GenBank/DDBJ databases">
        <title>Direct Submission.</title>
        <authorList>
            <person name="Li K."/>
            <person name="Gao J."/>
        </authorList>
    </citation>
    <scope>NUCLEOTIDE SEQUENCE [LARGE SCALE GENOMIC DNA]</scope>
    <source>
        <strain evidence="3">HDS12</strain>
    </source>
</reference>
<organism evidence="2 3">
    <name type="scientific">Nocardiopsis akebiae</name>
    <dbReference type="NCBI Taxonomy" id="2831968"/>
    <lineage>
        <taxon>Bacteria</taxon>
        <taxon>Bacillati</taxon>
        <taxon>Actinomycetota</taxon>
        <taxon>Actinomycetes</taxon>
        <taxon>Streptosporangiales</taxon>
        <taxon>Nocardiopsidaceae</taxon>
        <taxon>Nocardiopsis</taxon>
    </lineage>
</organism>
<protein>
    <submittedName>
        <fullName evidence="2">Uncharacterized protein</fullName>
    </submittedName>
</protein>
<evidence type="ECO:0000313" key="2">
    <source>
        <dbReference type="EMBL" id="QUX28922.1"/>
    </source>
</evidence>
<proteinExistence type="predicted"/>